<accession>A0A812PNC0</accession>
<name>A0A812PNC0_9DINO</name>
<reference evidence="1" key="1">
    <citation type="submission" date="2021-02" db="EMBL/GenBank/DDBJ databases">
        <authorList>
            <person name="Dougan E. K."/>
            <person name="Rhodes N."/>
            <person name="Thang M."/>
            <person name="Chan C."/>
        </authorList>
    </citation>
    <scope>NUCLEOTIDE SEQUENCE</scope>
</reference>
<keyword evidence="2" id="KW-1185">Reference proteome</keyword>
<organism evidence="1 2">
    <name type="scientific">Symbiodinium necroappetens</name>
    <dbReference type="NCBI Taxonomy" id="1628268"/>
    <lineage>
        <taxon>Eukaryota</taxon>
        <taxon>Sar</taxon>
        <taxon>Alveolata</taxon>
        <taxon>Dinophyceae</taxon>
        <taxon>Suessiales</taxon>
        <taxon>Symbiodiniaceae</taxon>
        <taxon>Symbiodinium</taxon>
    </lineage>
</organism>
<comment type="caution">
    <text evidence="1">The sequence shown here is derived from an EMBL/GenBank/DDBJ whole genome shotgun (WGS) entry which is preliminary data.</text>
</comment>
<proteinExistence type="predicted"/>
<evidence type="ECO:0000313" key="1">
    <source>
        <dbReference type="EMBL" id="CAE7359542.1"/>
    </source>
</evidence>
<dbReference type="OrthoDB" id="413851at2759"/>
<protein>
    <submittedName>
        <fullName evidence="1">Uncharacterized protein</fullName>
    </submittedName>
</protein>
<dbReference type="AlphaFoldDB" id="A0A812PNC0"/>
<dbReference type="EMBL" id="CAJNJA010015302">
    <property type="protein sequence ID" value="CAE7359542.1"/>
    <property type="molecule type" value="Genomic_DNA"/>
</dbReference>
<sequence>MILHAVGRFGFVRNEVAAVIPVIVGPPPPHLLAPHQPPRRTHHPRTLDILALRFWGFLQHPAQTSETDLVPDCTEAARFWVLVREKDCYTTLVFVNLKGRRNLAAVPEVDARAFRKLARNQDGFQTAKMFRSVLASPKSSPISLLEIESDMGEKLDFDNFRVVVPESGFQYPWQLLLPVTLMHQVHPFRSTGDRSDLSQLMVELAGATFSESSSLIDDLASTLCLRVMTESRRHGGHQYSPAQVLNCVLLSDQLKDLSCFAAVVKQCFLMALDPALAAHLLSQGLRVPAAATVYRHRLLLDLVAMVFSRRYFFRICRSPSDPESGPPHWALHLRADSSPQYGKDYYVVECDHIRVDLISESFLFSDMKQVITRRVLPLQLIGERAAGTEQSYSLAFDMGVESNLLAAPQGQAVDMIFPYSVPSKLDDVDWECVERKEVLDWVLPRRRPLEALRIHDLTVSHDLDECDVQFLTQLSHDAATSKLFWCMALLVEPIVGFGSHLSRWLHKCPCGCDVKDKCVLKGRRSIELACGKIDEFVGTLKNLTLSPFAIEAYKELKWQDGSVATQLLNEYETAKGKVHVSSMTLLLKQELLSYAAALLVLKGLEAKHHLVHQTVSRGRGSSVAAVSSELRRKVNGDLHRDEFQRDLPQPMESLGELTSMPWRTRAELVEIVSSQCYRSLHDDLTAQAAFLKRYRQFLRSKQTVQRGFDFALKQQHLAALLSEGQYYALPAQGHHETSSSSNIVCEGYDIFQVLSLNPGRRQYIQRAAHMASDAAKLHSESMESSVHEQNFPALLDAVHRIAEEAIESETLQLRPTSPLDRAAVRWLSDEAELADGKMLLPAAVTTLTVLSHPSASQNADTAFGKRQCLLATGWTIAPSGRHASAKQKCLHGSQAESYYGLLLNFLSWVVQHEEAGWFSHSQDNHYYRTLLVAFQAREEGPVPWRRSVIVDICHVPLSMKVDFYTRLQSFLTGRLQDDPRSELETREPRGKRVSLTEAAMSQTQFLVWPYTNSKRFRLVTRGTRQLPLSLCLHLRKIFLLAVRV</sequence>
<evidence type="ECO:0000313" key="2">
    <source>
        <dbReference type="Proteomes" id="UP000601435"/>
    </source>
</evidence>
<gene>
    <name evidence="1" type="ORF">SNEC2469_LOCUS9463</name>
</gene>
<dbReference type="Proteomes" id="UP000601435">
    <property type="component" value="Unassembled WGS sequence"/>
</dbReference>